<dbReference type="Gene3D" id="2.40.50.140">
    <property type="entry name" value="Nucleic acid-binding proteins"/>
    <property type="match status" value="1"/>
</dbReference>
<dbReference type="FunCoup" id="A0A2V0NVM8">
    <property type="interactions" value="676"/>
</dbReference>
<dbReference type="EMBL" id="BDRX01000007">
    <property type="protein sequence ID" value="GBF88997.1"/>
    <property type="molecule type" value="Genomic_DNA"/>
</dbReference>
<dbReference type="STRING" id="307507.A0A2V0NVM8"/>
<proteinExistence type="predicted"/>
<protein>
    <recommendedName>
        <fullName evidence="1">Single-stranded DNA binding protein Ssb-like OB fold domain-containing protein</fullName>
    </recommendedName>
</protein>
<dbReference type="SUPFAM" id="SSF50249">
    <property type="entry name" value="Nucleic acid-binding proteins"/>
    <property type="match status" value="1"/>
</dbReference>
<gene>
    <name evidence="2" type="ORF">Rsub_01496</name>
</gene>
<evidence type="ECO:0000259" key="1">
    <source>
        <dbReference type="Pfam" id="PF21473"/>
    </source>
</evidence>
<keyword evidence="3" id="KW-1185">Reference proteome</keyword>
<dbReference type="InParanoid" id="A0A2V0NVM8"/>
<accession>A0A2V0NVM8</accession>
<evidence type="ECO:0000313" key="2">
    <source>
        <dbReference type="EMBL" id="GBF88997.1"/>
    </source>
</evidence>
<dbReference type="InterPro" id="IPR012340">
    <property type="entry name" value="NA-bd_OB-fold"/>
</dbReference>
<dbReference type="PANTHER" id="PTHR31472">
    <property type="entry name" value="OS05G0244600 PROTEIN"/>
    <property type="match status" value="1"/>
</dbReference>
<dbReference type="InterPro" id="IPR048970">
    <property type="entry name" value="OB_Ssb-like"/>
</dbReference>
<dbReference type="Proteomes" id="UP000247498">
    <property type="component" value="Unassembled WGS sequence"/>
</dbReference>
<name>A0A2V0NVM8_9CHLO</name>
<organism evidence="2 3">
    <name type="scientific">Raphidocelis subcapitata</name>
    <dbReference type="NCBI Taxonomy" id="307507"/>
    <lineage>
        <taxon>Eukaryota</taxon>
        <taxon>Viridiplantae</taxon>
        <taxon>Chlorophyta</taxon>
        <taxon>core chlorophytes</taxon>
        <taxon>Chlorophyceae</taxon>
        <taxon>CS clade</taxon>
        <taxon>Sphaeropleales</taxon>
        <taxon>Selenastraceae</taxon>
        <taxon>Raphidocelis</taxon>
    </lineage>
</organism>
<reference evidence="2 3" key="1">
    <citation type="journal article" date="2018" name="Sci. Rep.">
        <title>Raphidocelis subcapitata (=Pseudokirchneriella subcapitata) provides an insight into genome evolution and environmental adaptations in the Sphaeropleales.</title>
        <authorList>
            <person name="Suzuki S."/>
            <person name="Yamaguchi H."/>
            <person name="Nakajima N."/>
            <person name="Kawachi M."/>
        </authorList>
    </citation>
    <scope>NUCLEOTIDE SEQUENCE [LARGE SCALE GENOMIC DNA]</scope>
    <source>
        <strain evidence="2 3">NIES-35</strain>
    </source>
</reference>
<comment type="caution">
    <text evidence="2">The sequence shown here is derived from an EMBL/GenBank/DDBJ whole genome shotgun (WGS) entry which is preliminary data.</text>
</comment>
<sequence length="122" mass="13170">MAGDSSDFGKVSDLRPSTSGHNLRVKVVDAKTVVERPKLTVVESIVGDETASVVFSAKNEQAELVKPGAYLVLRNAKVDMYRGTMRVVVDSSGKVEASDKLGFEAKKDNNLSLIEFELVPVS</sequence>
<dbReference type="AlphaFoldDB" id="A0A2V0NVM8"/>
<dbReference type="OrthoDB" id="2274046at2759"/>
<feature type="domain" description="Single-stranded DNA binding protein Ssb-like OB fold" evidence="1">
    <location>
        <begin position="14"/>
        <end position="97"/>
    </location>
</feature>
<evidence type="ECO:0000313" key="3">
    <source>
        <dbReference type="Proteomes" id="UP000247498"/>
    </source>
</evidence>
<dbReference type="Pfam" id="PF21473">
    <property type="entry name" value="OB_Ssb-like"/>
    <property type="match status" value="1"/>
</dbReference>
<dbReference type="PANTHER" id="PTHR31472:SF5">
    <property type="entry name" value="OS05G0244600 PROTEIN"/>
    <property type="match status" value="1"/>
</dbReference>